<keyword evidence="1" id="KW-1133">Transmembrane helix</keyword>
<proteinExistence type="predicted"/>
<evidence type="ECO:0000313" key="3">
    <source>
        <dbReference type="Proteomes" id="UP000324800"/>
    </source>
</evidence>
<feature type="transmembrane region" description="Helical" evidence="1">
    <location>
        <begin position="15"/>
        <end position="36"/>
    </location>
</feature>
<comment type="caution">
    <text evidence="2">The sequence shown here is derived from an EMBL/GenBank/DDBJ whole genome shotgun (WGS) entry which is preliminary data.</text>
</comment>
<name>A0A5J4T7P6_9EUKA</name>
<evidence type="ECO:0000256" key="1">
    <source>
        <dbReference type="SAM" id="Phobius"/>
    </source>
</evidence>
<organism evidence="2 3">
    <name type="scientific">Streblomastix strix</name>
    <dbReference type="NCBI Taxonomy" id="222440"/>
    <lineage>
        <taxon>Eukaryota</taxon>
        <taxon>Metamonada</taxon>
        <taxon>Preaxostyla</taxon>
        <taxon>Oxymonadida</taxon>
        <taxon>Streblomastigidae</taxon>
        <taxon>Streblomastix</taxon>
    </lineage>
</organism>
<feature type="non-terminal residue" evidence="2">
    <location>
        <position position="76"/>
    </location>
</feature>
<accession>A0A5J4T7P6</accession>
<dbReference type="Proteomes" id="UP000324800">
    <property type="component" value="Unassembled WGS sequence"/>
</dbReference>
<dbReference type="AlphaFoldDB" id="A0A5J4T7P6"/>
<evidence type="ECO:0000313" key="2">
    <source>
        <dbReference type="EMBL" id="KAA6353395.1"/>
    </source>
</evidence>
<sequence>MEVITPEADVIKQPAILYLGLLAVSLLSYIYSRFLIKRSMKSFDKAGLFGIDINKEKPKTGDPPHVPEGLGLIVGI</sequence>
<dbReference type="EMBL" id="SNRW01038193">
    <property type="protein sequence ID" value="KAA6353395.1"/>
    <property type="molecule type" value="Genomic_DNA"/>
</dbReference>
<keyword evidence="1" id="KW-0812">Transmembrane</keyword>
<keyword evidence="1" id="KW-0472">Membrane</keyword>
<reference evidence="2 3" key="1">
    <citation type="submission" date="2019-03" db="EMBL/GenBank/DDBJ databases">
        <title>Single cell metagenomics reveals metabolic interactions within the superorganism composed of flagellate Streblomastix strix and complex community of Bacteroidetes bacteria on its surface.</title>
        <authorList>
            <person name="Treitli S.C."/>
            <person name="Kolisko M."/>
            <person name="Husnik F."/>
            <person name="Keeling P."/>
            <person name="Hampl V."/>
        </authorList>
    </citation>
    <scope>NUCLEOTIDE SEQUENCE [LARGE SCALE GENOMIC DNA]</scope>
    <source>
        <strain evidence="2">ST1C</strain>
    </source>
</reference>
<gene>
    <name evidence="2" type="ORF">EZS28_051077</name>
</gene>
<protein>
    <submittedName>
        <fullName evidence="2">Uncharacterized protein</fullName>
    </submittedName>
</protein>